<evidence type="ECO:0000313" key="1">
    <source>
        <dbReference type="EMBL" id="ROP32824.1"/>
    </source>
</evidence>
<gene>
    <name evidence="1" type="ORF">EDD30_5773</name>
</gene>
<accession>A0A3N1GRJ0</accession>
<protein>
    <submittedName>
        <fullName evidence="1">Uncharacterized protein</fullName>
    </submittedName>
</protein>
<dbReference type="EMBL" id="RJKL01000001">
    <property type="protein sequence ID" value="ROP32824.1"/>
    <property type="molecule type" value="Genomic_DNA"/>
</dbReference>
<dbReference type="Proteomes" id="UP000271683">
    <property type="component" value="Unassembled WGS sequence"/>
</dbReference>
<sequence length="66" mass="7793">MRFKMWLRNPGSDPQVEIIGDSAWYWRSGHFSQRIERSVMAELLSEDEVQRLQLQPGRWLLPGIPP</sequence>
<proteinExistence type="predicted"/>
<dbReference type="AlphaFoldDB" id="A0A3N1GRJ0"/>
<reference evidence="1 2" key="1">
    <citation type="submission" date="2018-11" db="EMBL/GenBank/DDBJ databases">
        <title>Sequencing the genomes of 1000 actinobacteria strains.</title>
        <authorList>
            <person name="Klenk H.-P."/>
        </authorList>
    </citation>
    <scope>NUCLEOTIDE SEQUENCE [LARGE SCALE GENOMIC DNA]</scope>
    <source>
        <strain evidence="1 2">DSM 43634</strain>
    </source>
</reference>
<name>A0A3N1GRJ0_9ACTN</name>
<comment type="caution">
    <text evidence="1">The sequence shown here is derived from an EMBL/GenBank/DDBJ whole genome shotgun (WGS) entry which is preliminary data.</text>
</comment>
<organism evidence="1 2">
    <name type="scientific">Couchioplanes caeruleus</name>
    <dbReference type="NCBI Taxonomy" id="56438"/>
    <lineage>
        <taxon>Bacteria</taxon>
        <taxon>Bacillati</taxon>
        <taxon>Actinomycetota</taxon>
        <taxon>Actinomycetes</taxon>
        <taxon>Micromonosporales</taxon>
        <taxon>Micromonosporaceae</taxon>
        <taxon>Couchioplanes</taxon>
    </lineage>
</organism>
<evidence type="ECO:0000313" key="2">
    <source>
        <dbReference type="Proteomes" id="UP000271683"/>
    </source>
</evidence>